<feature type="signal peptide" evidence="19">
    <location>
        <begin position="1"/>
        <end position="17"/>
    </location>
</feature>
<evidence type="ECO:0000256" key="16">
    <source>
        <dbReference type="ARBA" id="ARBA00041918"/>
    </source>
</evidence>
<dbReference type="Proteomes" id="UP001181693">
    <property type="component" value="Unassembled WGS sequence"/>
</dbReference>
<evidence type="ECO:0000256" key="18">
    <source>
        <dbReference type="ARBA" id="ARBA00045381"/>
    </source>
</evidence>
<evidence type="ECO:0000313" key="21">
    <source>
        <dbReference type="Proteomes" id="UP001181693"/>
    </source>
</evidence>
<dbReference type="EMBL" id="DYDO01000002">
    <property type="protein sequence ID" value="DBA29987.1"/>
    <property type="molecule type" value="Genomic_DNA"/>
</dbReference>
<dbReference type="EC" id="3.1.22.1" evidence="4"/>
<comment type="function">
    <text evidence="18">Hydrolyzes DNA under acidic conditions with a preference for double-stranded DNA. Plays a major role in the clearance of nucleic acids generated through apoptosis, hence preventing autoinflammation. Necessary for proper fetal development and for definitive erythropoiesis in fetal liver and bone marrow, where it degrades nuclear DNA expelled from erythroid precursor cells.</text>
</comment>
<accession>A0AAV3B019</accession>
<evidence type="ECO:0000256" key="4">
    <source>
        <dbReference type="ARBA" id="ARBA00012036"/>
    </source>
</evidence>
<keyword evidence="8 19" id="KW-0732">Signal</keyword>
<evidence type="ECO:0000256" key="10">
    <source>
        <dbReference type="ARBA" id="ARBA00022801"/>
    </source>
</evidence>
<comment type="subcellular location">
    <subcellularLocation>
        <location evidence="2">Lysosome</location>
    </subcellularLocation>
</comment>
<keyword evidence="5" id="KW-0217">Developmental protein</keyword>
<evidence type="ECO:0000256" key="15">
    <source>
        <dbReference type="ARBA" id="ARBA00041393"/>
    </source>
</evidence>
<evidence type="ECO:0000256" key="14">
    <source>
        <dbReference type="ARBA" id="ARBA00039868"/>
    </source>
</evidence>
<proteinExistence type="inferred from homology"/>
<keyword evidence="12" id="KW-0325">Glycoprotein</keyword>
<dbReference type="GO" id="GO:0005764">
    <property type="term" value="C:lysosome"/>
    <property type="evidence" value="ECO:0007669"/>
    <property type="project" value="UniProtKB-SubCell"/>
</dbReference>
<evidence type="ECO:0000256" key="12">
    <source>
        <dbReference type="ARBA" id="ARBA00023180"/>
    </source>
</evidence>
<sequence>MALWLLMSLLMPYLSSAAISCYGDNGQPVDWFIVYKLPSLDHSSEAGMKYMYQDGNSGGWVKGVSLMNRTDSAVGRTVNQLYKSSQSQNVAYILYNDQPPKDEDNEVRGHTKGVILLDKNQGFWLVHSTPHFPPSSSLKYDWPSSAHHNGQSFICVTYPYLQFKDIGTQLLYNTITPYDSSVPDDFSGDLPDLNSAARKKEVSSPPWNRKVTLTSVGGKTFVSFAKHARFRDDLYSGWVSEALKSDVCVQFWLNSRGILPSNCSLAYHTYNAQRLSFGPTISYSSHVDHSKWCVTWSNTPGWACIGDMNRDKEEEQRGGGTVCVQDTTVWKSYHKLVMDYTKC</sequence>
<comment type="similarity">
    <text evidence="3">Belongs to the DNase II family.</text>
</comment>
<evidence type="ECO:0000256" key="6">
    <source>
        <dbReference type="ARBA" id="ARBA00022703"/>
    </source>
</evidence>
<dbReference type="PANTHER" id="PTHR10858:SF9">
    <property type="entry name" value="DEOXYRIBONUCLEASE-2-ALPHA"/>
    <property type="match status" value="1"/>
</dbReference>
<dbReference type="PANTHER" id="PTHR10858">
    <property type="entry name" value="DEOXYRIBONUCLEASE II"/>
    <property type="match status" value="1"/>
</dbReference>
<evidence type="ECO:0000256" key="1">
    <source>
        <dbReference type="ARBA" id="ARBA00000447"/>
    </source>
</evidence>
<organism evidence="20 21">
    <name type="scientific">Pyxicephalus adspersus</name>
    <name type="common">African bullfrog</name>
    <dbReference type="NCBI Taxonomy" id="30357"/>
    <lineage>
        <taxon>Eukaryota</taxon>
        <taxon>Metazoa</taxon>
        <taxon>Chordata</taxon>
        <taxon>Craniata</taxon>
        <taxon>Vertebrata</taxon>
        <taxon>Euteleostomi</taxon>
        <taxon>Amphibia</taxon>
        <taxon>Batrachia</taxon>
        <taxon>Anura</taxon>
        <taxon>Neobatrachia</taxon>
        <taxon>Ranoidea</taxon>
        <taxon>Pyxicephalidae</taxon>
        <taxon>Pyxicephalinae</taxon>
        <taxon>Pyxicephalus</taxon>
    </lineage>
</organism>
<gene>
    <name evidence="20" type="ORF">GDO54_006031</name>
</gene>
<reference evidence="20" key="1">
    <citation type="thesis" date="2020" institute="ProQuest LLC" country="789 East Eisenhower Parkway, Ann Arbor, MI, USA">
        <title>Comparative Genomics and Chromosome Evolution.</title>
        <authorList>
            <person name="Mudd A.B."/>
        </authorList>
    </citation>
    <scope>NUCLEOTIDE SEQUENCE</scope>
    <source>
        <strain evidence="20">1538</strain>
        <tissue evidence="20">Blood</tissue>
    </source>
</reference>
<keyword evidence="9" id="KW-0255">Endonuclease</keyword>
<evidence type="ECO:0000256" key="8">
    <source>
        <dbReference type="ARBA" id="ARBA00022729"/>
    </source>
</evidence>
<dbReference type="AlphaFoldDB" id="A0AAV3B019"/>
<evidence type="ECO:0000256" key="9">
    <source>
        <dbReference type="ARBA" id="ARBA00022759"/>
    </source>
</evidence>
<dbReference type="Pfam" id="PF03265">
    <property type="entry name" value="DNase_II"/>
    <property type="match status" value="1"/>
</dbReference>
<feature type="chain" id="PRO_5043584734" description="Deoxyribonuclease-2-alpha" evidence="19">
    <location>
        <begin position="18"/>
        <end position="343"/>
    </location>
</feature>
<keyword evidence="21" id="KW-1185">Reference proteome</keyword>
<evidence type="ECO:0000256" key="5">
    <source>
        <dbReference type="ARBA" id="ARBA00022473"/>
    </source>
</evidence>
<keyword evidence="11" id="KW-1015">Disulfide bond</keyword>
<protein>
    <recommendedName>
        <fullName evidence="14">Deoxyribonuclease-2-alpha</fullName>
        <ecNumber evidence="4">3.1.22.1</ecNumber>
    </recommendedName>
    <alternativeName>
        <fullName evidence="15">Acid DNase</fullName>
    </alternativeName>
    <alternativeName>
        <fullName evidence="17">Deoxyribonuclease II alpha</fullName>
    </alternativeName>
    <alternativeName>
        <fullName evidence="16">Lysosomal DNase II</fullName>
    </alternativeName>
</protein>
<evidence type="ECO:0000256" key="11">
    <source>
        <dbReference type="ARBA" id="ARBA00023157"/>
    </source>
</evidence>
<dbReference type="GO" id="GO:0004531">
    <property type="term" value="F:deoxyribonuclease II activity"/>
    <property type="evidence" value="ECO:0007669"/>
    <property type="project" value="UniProtKB-EC"/>
</dbReference>
<comment type="caution">
    <text evidence="20">The sequence shown here is derived from an EMBL/GenBank/DDBJ whole genome shotgun (WGS) entry which is preliminary data.</text>
</comment>
<keyword evidence="6" id="KW-0053">Apoptosis</keyword>
<keyword evidence="13" id="KW-0458">Lysosome</keyword>
<evidence type="ECO:0000313" key="20">
    <source>
        <dbReference type="EMBL" id="DBA29987.1"/>
    </source>
</evidence>
<evidence type="ECO:0000256" key="19">
    <source>
        <dbReference type="SAM" id="SignalP"/>
    </source>
</evidence>
<evidence type="ECO:0000256" key="7">
    <source>
        <dbReference type="ARBA" id="ARBA00022722"/>
    </source>
</evidence>
<evidence type="ECO:0000256" key="3">
    <source>
        <dbReference type="ARBA" id="ARBA00007527"/>
    </source>
</evidence>
<dbReference type="GO" id="GO:0006309">
    <property type="term" value="P:apoptotic DNA fragmentation"/>
    <property type="evidence" value="ECO:0007669"/>
    <property type="project" value="TreeGrafter"/>
</dbReference>
<comment type="catalytic activity">
    <reaction evidence="1">
        <text>Endonucleolytic cleavage to nucleoside 3'-phosphates and 3'-phosphooligonucleotide end-products.</text>
        <dbReference type="EC" id="3.1.22.1"/>
    </reaction>
</comment>
<evidence type="ECO:0000256" key="13">
    <source>
        <dbReference type="ARBA" id="ARBA00023228"/>
    </source>
</evidence>
<evidence type="ECO:0000256" key="17">
    <source>
        <dbReference type="ARBA" id="ARBA00043033"/>
    </source>
</evidence>
<dbReference type="InterPro" id="IPR004947">
    <property type="entry name" value="DNase_II"/>
</dbReference>
<keyword evidence="10" id="KW-0378">Hydrolase</keyword>
<keyword evidence="7" id="KW-0540">Nuclease</keyword>
<name>A0AAV3B019_PYXAD</name>
<evidence type="ECO:0000256" key="2">
    <source>
        <dbReference type="ARBA" id="ARBA00004371"/>
    </source>
</evidence>